<proteinExistence type="predicted"/>
<reference evidence="1" key="1">
    <citation type="submission" date="2023-04" db="EMBL/GenBank/DDBJ databases">
        <title>Ambrosiozyma monospora NBRC 10751.</title>
        <authorList>
            <person name="Ichikawa N."/>
            <person name="Sato H."/>
            <person name="Tonouchi N."/>
        </authorList>
    </citation>
    <scope>NUCLEOTIDE SEQUENCE</scope>
    <source>
        <strain evidence="1">NBRC 10751</strain>
    </source>
</reference>
<gene>
    <name evidence="1" type="ORF">Amon02_000082200</name>
</gene>
<organism evidence="1 2">
    <name type="scientific">Ambrosiozyma monospora</name>
    <name type="common">Yeast</name>
    <name type="synonym">Endomycopsis monosporus</name>
    <dbReference type="NCBI Taxonomy" id="43982"/>
    <lineage>
        <taxon>Eukaryota</taxon>
        <taxon>Fungi</taxon>
        <taxon>Dikarya</taxon>
        <taxon>Ascomycota</taxon>
        <taxon>Saccharomycotina</taxon>
        <taxon>Pichiomycetes</taxon>
        <taxon>Pichiales</taxon>
        <taxon>Pichiaceae</taxon>
        <taxon>Ambrosiozyma</taxon>
    </lineage>
</organism>
<evidence type="ECO:0000313" key="1">
    <source>
        <dbReference type="EMBL" id="GME72033.1"/>
    </source>
</evidence>
<dbReference type="EMBL" id="BSXS01000329">
    <property type="protein sequence ID" value="GME72033.1"/>
    <property type="molecule type" value="Genomic_DNA"/>
</dbReference>
<accession>A0ACB5SUH2</accession>
<dbReference type="Proteomes" id="UP001165064">
    <property type="component" value="Unassembled WGS sequence"/>
</dbReference>
<keyword evidence="2" id="KW-1185">Reference proteome</keyword>
<name>A0ACB5SUH2_AMBMO</name>
<comment type="caution">
    <text evidence="1">The sequence shown here is derived from an EMBL/GenBank/DDBJ whole genome shotgun (WGS) entry which is preliminary data.</text>
</comment>
<sequence>MENIRLKRQIPTFEGTVVSSISQQEDPSYGHPTESYNSSTSSRSSSGFKIDGDSIHLRNHHHHHHHHHNSSDGHSTHSDGTNHNHTQEKQGQQSQQNEQQQQSQETKQKHATKKKKSPSVSTINVEEVLHTKLTNMQSLDELEPLETLAIFQRLIDDLLKLNQHYRPHNYNADNTLKNIGDDDGLTFTDSKETKNFDLTQFFMDDSDGESVYRDLKLLIGQSAVNELAQDQEQDATVTNINTVSATDELEDELQMDRVPKLMFESVDKLVKQIRISYASSTEDNVTDTDTISLSSFDHFNAEYYVNTGLDVPLKKKSKLGKNFKHWRSRSRSSLSSIASSSSMRKLQPHKSLLIADLHNLELIASFEVAGRLDYDRHLDCMKKFYLKLPPKLTITTYLDRINQYISPSSAVILSAACYLFNLVFDLKFDRHITTTIPCSASDAFDDENSFSRLKMLPVDQLNVYRLILTVVRVASKLLEDKNFKQSYYCKVCGLQNLNEMFRLELNCIELLDFNLFINEKQLIKFLFQFKLFDLKLQRFFKEKDGEATN</sequence>
<protein>
    <submittedName>
        <fullName evidence="1">Unnamed protein product</fullName>
    </submittedName>
</protein>
<evidence type="ECO:0000313" key="2">
    <source>
        <dbReference type="Proteomes" id="UP001165064"/>
    </source>
</evidence>